<reference evidence="3" key="1">
    <citation type="submission" date="2025-08" db="UniProtKB">
        <authorList>
            <consortium name="Ensembl"/>
        </authorList>
    </citation>
    <scope>IDENTIFICATION</scope>
</reference>
<feature type="region of interest" description="Disordered" evidence="1">
    <location>
        <begin position="89"/>
        <end position="113"/>
    </location>
</feature>
<feature type="region of interest" description="Disordered" evidence="1">
    <location>
        <begin position="218"/>
        <end position="241"/>
    </location>
</feature>
<protein>
    <submittedName>
        <fullName evidence="3">Golgi integral membrane protein 4a</fullName>
    </submittedName>
</protein>
<feature type="compositionally biased region" description="Basic and acidic residues" evidence="1">
    <location>
        <begin position="1"/>
        <end position="14"/>
    </location>
</feature>
<feature type="region of interest" description="Disordered" evidence="1">
    <location>
        <begin position="163"/>
        <end position="183"/>
    </location>
</feature>
<keyword evidence="2" id="KW-0812">Transmembrane</keyword>
<proteinExistence type="predicted"/>
<keyword evidence="2" id="KW-0472">Membrane</keyword>
<keyword evidence="2" id="KW-1133">Transmembrane helix</keyword>
<dbReference type="Proteomes" id="UP000257200">
    <property type="component" value="Unplaced"/>
</dbReference>
<sequence>MQVDEYKQFKESLKRVPNVDPHRELHQEPQLQHQAQAQVEHVKSAYEQQQEQQRLEAQRAEERRQIQMRQENLQAQRERVLKEREQRLKEEQEREEQQHREADRREQQLREEHQRSDLNKVHIEFAQIMKFLIYFLFILALLYSLKFCLIFLWVPEEEQEIVEEEEEPAAPAQHIDAHPGPEQPAVEEELVVSKRTETNKIIQGNSQVHRSYIQHQLHQVQRSQPQEDTEWCSEGKSRICE</sequence>
<evidence type="ECO:0000313" key="4">
    <source>
        <dbReference type="Proteomes" id="UP000257200"/>
    </source>
</evidence>
<name>A0A3Q1FGI8_9TELE</name>
<evidence type="ECO:0000256" key="1">
    <source>
        <dbReference type="SAM" id="MobiDB-lite"/>
    </source>
</evidence>
<reference evidence="3" key="2">
    <citation type="submission" date="2025-09" db="UniProtKB">
        <authorList>
            <consortium name="Ensembl"/>
        </authorList>
    </citation>
    <scope>IDENTIFICATION</scope>
</reference>
<keyword evidence="4" id="KW-1185">Reference proteome</keyword>
<dbReference type="GeneTree" id="ENSGT00940000164637"/>
<dbReference type="AlphaFoldDB" id="A0A3Q1FGI8"/>
<feature type="compositionally biased region" description="Low complexity" evidence="1">
    <location>
        <begin position="28"/>
        <end position="39"/>
    </location>
</feature>
<evidence type="ECO:0000256" key="2">
    <source>
        <dbReference type="SAM" id="Phobius"/>
    </source>
</evidence>
<feature type="transmembrane region" description="Helical" evidence="2">
    <location>
        <begin position="131"/>
        <end position="154"/>
    </location>
</feature>
<feature type="compositionally biased region" description="Basic and acidic residues" evidence="1">
    <location>
        <begin position="53"/>
        <end position="65"/>
    </location>
</feature>
<accession>A0A3Q1FGI8</accession>
<organism evidence="3 4">
    <name type="scientific">Acanthochromis polyacanthus</name>
    <name type="common">spiny chromis</name>
    <dbReference type="NCBI Taxonomy" id="80966"/>
    <lineage>
        <taxon>Eukaryota</taxon>
        <taxon>Metazoa</taxon>
        <taxon>Chordata</taxon>
        <taxon>Craniata</taxon>
        <taxon>Vertebrata</taxon>
        <taxon>Euteleostomi</taxon>
        <taxon>Actinopterygii</taxon>
        <taxon>Neopterygii</taxon>
        <taxon>Teleostei</taxon>
        <taxon>Neoteleostei</taxon>
        <taxon>Acanthomorphata</taxon>
        <taxon>Ovalentaria</taxon>
        <taxon>Pomacentridae</taxon>
        <taxon>Acanthochromis</taxon>
    </lineage>
</organism>
<feature type="region of interest" description="Disordered" evidence="1">
    <location>
        <begin position="1"/>
        <end position="69"/>
    </location>
</feature>
<evidence type="ECO:0000313" key="3">
    <source>
        <dbReference type="Ensembl" id="ENSAPOP00000016996.1"/>
    </source>
</evidence>
<dbReference type="Ensembl" id="ENSAPOT00000026139.1">
    <property type="protein sequence ID" value="ENSAPOP00000016996.1"/>
    <property type="gene ID" value="ENSAPOG00000020179.1"/>
</dbReference>